<name>A0AAP0JNG0_9MAGN</name>
<comment type="caution">
    <text evidence="1">The sequence shown here is derived from an EMBL/GenBank/DDBJ whole genome shotgun (WGS) entry which is preliminary data.</text>
</comment>
<evidence type="ECO:0000313" key="1">
    <source>
        <dbReference type="EMBL" id="KAK9136140.1"/>
    </source>
</evidence>
<keyword evidence="2" id="KW-1185">Reference proteome</keyword>
<protein>
    <submittedName>
        <fullName evidence="1">Uncharacterized protein</fullName>
    </submittedName>
</protein>
<dbReference type="AlphaFoldDB" id="A0AAP0JNG0"/>
<gene>
    <name evidence="1" type="ORF">Syun_015470</name>
</gene>
<evidence type="ECO:0000313" key="2">
    <source>
        <dbReference type="Proteomes" id="UP001420932"/>
    </source>
</evidence>
<reference evidence="1 2" key="1">
    <citation type="submission" date="2024-01" db="EMBL/GenBank/DDBJ databases">
        <title>Genome assemblies of Stephania.</title>
        <authorList>
            <person name="Yang L."/>
        </authorList>
    </citation>
    <scope>NUCLEOTIDE SEQUENCE [LARGE SCALE GENOMIC DNA]</scope>
    <source>
        <strain evidence="1">YNDBR</strain>
        <tissue evidence="1">Leaf</tissue>
    </source>
</reference>
<organism evidence="1 2">
    <name type="scientific">Stephania yunnanensis</name>
    <dbReference type="NCBI Taxonomy" id="152371"/>
    <lineage>
        <taxon>Eukaryota</taxon>
        <taxon>Viridiplantae</taxon>
        <taxon>Streptophyta</taxon>
        <taxon>Embryophyta</taxon>
        <taxon>Tracheophyta</taxon>
        <taxon>Spermatophyta</taxon>
        <taxon>Magnoliopsida</taxon>
        <taxon>Ranunculales</taxon>
        <taxon>Menispermaceae</taxon>
        <taxon>Menispermoideae</taxon>
        <taxon>Cissampelideae</taxon>
        <taxon>Stephania</taxon>
    </lineage>
</organism>
<accession>A0AAP0JNG0</accession>
<sequence>MKHPNRVDNGCGMEVVRLYNMPLQAKGDLATRRPSFQLEVAYLLNFDMMKPDLAMSKSCEQSFQQDEVGFGEYPWSLRRYEVDLVDIVAIKSRCIGVGVVIEGVISRIVELVEDELFPFVLLTMDENLAQQTPSTMKLRSSLWLGCAAEKTVATTPQSSEPNLRTLTSFQI</sequence>
<dbReference type="Proteomes" id="UP001420932">
    <property type="component" value="Unassembled WGS sequence"/>
</dbReference>
<proteinExistence type="predicted"/>
<dbReference type="EMBL" id="JBBNAF010000006">
    <property type="protein sequence ID" value="KAK9136140.1"/>
    <property type="molecule type" value="Genomic_DNA"/>
</dbReference>